<gene>
    <name evidence="11" type="ORF">SAMN05421799_11174</name>
</gene>
<dbReference type="InterPro" id="IPR003439">
    <property type="entry name" value="ABC_transporter-like_ATP-bd"/>
</dbReference>
<evidence type="ECO:0000313" key="12">
    <source>
        <dbReference type="Proteomes" id="UP000186156"/>
    </source>
</evidence>
<dbReference type="InterPro" id="IPR017871">
    <property type="entry name" value="ABC_transporter-like_CS"/>
</dbReference>
<evidence type="ECO:0000256" key="1">
    <source>
        <dbReference type="ARBA" id="ARBA00004202"/>
    </source>
</evidence>
<dbReference type="InterPro" id="IPR027417">
    <property type="entry name" value="P-loop_NTPase"/>
</dbReference>
<name>A0A1N7P547_9BACL</name>
<feature type="domain" description="ABC transporter" evidence="10">
    <location>
        <begin position="252"/>
        <end position="496"/>
    </location>
</feature>
<dbReference type="GO" id="GO:0005886">
    <property type="term" value="C:plasma membrane"/>
    <property type="evidence" value="ECO:0007669"/>
    <property type="project" value="UniProtKB-SubCell"/>
</dbReference>
<dbReference type="AlphaFoldDB" id="A0A1N7P547"/>
<sequence length="500" mass="55941">MSYLEMREIEKSFSGVQVLRKVSLSVKGGEVHALLGENGAGKSTLMKTLAGVYQPDSGQILIDGVPQRFRGVLDSRRAGITIIHQELNLFPNLSIEENLLIGYEDEFRNAVGWVRYSRLRDRVRELLDRVGLDRDPGTPVSMLGIGERQLVEIARALQQDVRFLIMDEPTAALTDKETRRLFEIIEDLKRHEVGVIYISHRLEELFAIADRVTVLRDGMSVGTFSMREVSEDVLVERMVGRSVENRYPKVETQPGDVILELNEVKTRSLPHPVSITVRSGEIVGLGGMMGAGRTELARAITGVDRLLSGKMLLFGREVRFHGPRDAIAQGIAFVTEDRKDDGLLLPFSVRFNLALPSLISRQRFGFVLSKQEREFAEHWVKRLAIRVHSTEQPVVNLSGGNQQKVVFAKWLALDPKLLVLDEPTRGVDVGAKQEIYQLMNEMKARGKGVLVVSSDLPELLGICDRVYVLRDRAVVGELSGEQMKQEVFMTLVAGRQGAHA</sequence>
<dbReference type="PROSITE" id="PS00211">
    <property type="entry name" value="ABC_TRANSPORTER_1"/>
    <property type="match status" value="1"/>
</dbReference>
<proteinExistence type="predicted"/>
<keyword evidence="9" id="KW-0472">Membrane</keyword>
<keyword evidence="8" id="KW-1278">Translocase</keyword>
<dbReference type="GO" id="GO:0016887">
    <property type="term" value="F:ATP hydrolysis activity"/>
    <property type="evidence" value="ECO:0007669"/>
    <property type="project" value="InterPro"/>
</dbReference>
<keyword evidence="3" id="KW-1003">Cell membrane</keyword>
<dbReference type="SUPFAM" id="SSF52540">
    <property type="entry name" value="P-loop containing nucleoside triphosphate hydrolases"/>
    <property type="match status" value="2"/>
</dbReference>
<evidence type="ECO:0000259" key="10">
    <source>
        <dbReference type="PROSITE" id="PS50893"/>
    </source>
</evidence>
<dbReference type="STRING" id="252246.SAMN05421799_11174"/>
<evidence type="ECO:0000256" key="4">
    <source>
        <dbReference type="ARBA" id="ARBA00022597"/>
    </source>
</evidence>
<keyword evidence="5" id="KW-0677">Repeat</keyword>
<evidence type="ECO:0000256" key="3">
    <source>
        <dbReference type="ARBA" id="ARBA00022475"/>
    </source>
</evidence>
<evidence type="ECO:0000256" key="9">
    <source>
        <dbReference type="ARBA" id="ARBA00023136"/>
    </source>
</evidence>
<evidence type="ECO:0000256" key="8">
    <source>
        <dbReference type="ARBA" id="ARBA00022967"/>
    </source>
</evidence>
<dbReference type="InterPro" id="IPR050107">
    <property type="entry name" value="ABC_carbohydrate_import_ATPase"/>
</dbReference>
<keyword evidence="7 11" id="KW-0067">ATP-binding</keyword>
<keyword evidence="12" id="KW-1185">Reference proteome</keyword>
<dbReference type="Proteomes" id="UP000186156">
    <property type="component" value="Unassembled WGS sequence"/>
</dbReference>
<evidence type="ECO:0000256" key="6">
    <source>
        <dbReference type="ARBA" id="ARBA00022741"/>
    </source>
</evidence>
<evidence type="ECO:0000256" key="5">
    <source>
        <dbReference type="ARBA" id="ARBA00022737"/>
    </source>
</evidence>
<dbReference type="SMART" id="SM00382">
    <property type="entry name" value="AAA"/>
    <property type="match status" value="2"/>
</dbReference>
<feature type="domain" description="ABC transporter" evidence="10">
    <location>
        <begin position="4"/>
        <end position="242"/>
    </location>
</feature>
<reference evidence="12" key="1">
    <citation type="submission" date="2017-01" db="EMBL/GenBank/DDBJ databases">
        <authorList>
            <person name="Varghese N."/>
            <person name="Submissions S."/>
        </authorList>
    </citation>
    <scope>NUCLEOTIDE SEQUENCE [LARGE SCALE GENOMIC DNA]</scope>
    <source>
        <strain evidence="12">DSM 16176</strain>
    </source>
</reference>
<keyword evidence="4" id="KW-0762">Sugar transport</keyword>
<dbReference type="InterPro" id="IPR003593">
    <property type="entry name" value="AAA+_ATPase"/>
</dbReference>
<evidence type="ECO:0000256" key="7">
    <source>
        <dbReference type="ARBA" id="ARBA00022840"/>
    </source>
</evidence>
<dbReference type="OrthoDB" id="9771863at2"/>
<dbReference type="PANTHER" id="PTHR43790:SF3">
    <property type="entry name" value="D-ALLOSE IMPORT ATP-BINDING PROTEIN ALSA-RELATED"/>
    <property type="match status" value="1"/>
</dbReference>
<dbReference type="Gene3D" id="3.40.50.300">
    <property type="entry name" value="P-loop containing nucleotide triphosphate hydrolases"/>
    <property type="match status" value="2"/>
</dbReference>
<dbReference type="FunFam" id="3.40.50.300:FF:000127">
    <property type="entry name" value="Ribose import ATP-binding protein RbsA"/>
    <property type="match status" value="1"/>
</dbReference>
<dbReference type="PANTHER" id="PTHR43790">
    <property type="entry name" value="CARBOHYDRATE TRANSPORT ATP-BINDING PROTEIN MG119-RELATED"/>
    <property type="match status" value="1"/>
</dbReference>
<dbReference type="CDD" id="cd03216">
    <property type="entry name" value="ABC_Carb_Monos_I"/>
    <property type="match status" value="1"/>
</dbReference>
<dbReference type="GO" id="GO:0005524">
    <property type="term" value="F:ATP binding"/>
    <property type="evidence" value="ECO:0007669"/>
    <property type="project" value="UniProtKB-KW"/>
</dbReference>
<comment type="subcellular location">
    <subcellularLocation>
        <location evidence="1">Cell membrane</location>
        <topology evidence="1">Peripheral membrane protein</topology>
    </subcellularLocation>
</comment>
<organism evidence="11 12">
    <name type="scientific">Alicyclobacillus vulcanalis</name>
    <dbReference type="NCBI Taxonomy" id="252246"/>
    <lineage>
        <taxon>Bacteria</taxon>
        <taxon>Bacillati</taxon>
        <taxon>Bacillota</taxon>
        <taxon>Bacilli</taxon>
        <taxon>Bacillales</taxon>
        <taxon>Alicyclobacillaceae</taxon>
        <taxon>Alicyclobacillus</taxon>
    </lineage>
</organism>
<protein>
    <submittedName>
        <fullName evidence="11">Monosaccharide ABC transporter ATP-binding protein, CUT2 family</fullName>
    </submittedName>
</protein>
<keyword evidence="2" id="KW-0813">Transport</keyword>
<dbReference type="CDD" id="cd03215">
    <property type="entry name" value="ABC_Carb_Monos_II"/>
    <property type="match status" value="1"/>
</dbReference>
<evidence type="ECO:0000256" key="2">
    <source>
        <dbReference type="ARBA" id="ARBA00022448"/>
    </source>
</evidence>
<accession>A0A1N7P547</accession>
<evidence type="ECO:0000313" key="11">
    <source>
        <dbReference type="EMBL" id="SIT05755.1"/>
    </source>
</evidence>
<keyword evidence="6" id="KW-0547">Nucleotide-binding</keyword>
<dbReference type="EMBL" id="FTOO01000011">
    <property type="protein sequence ID" value="SIT05755.1"/>
    <property type="molecule type" value="Genomic_DNA"/>
</dbReference>
<dbReference type="Pfam" id="PF00005">
    <property type="entry name" value="ABC_tran"/>
    <property type="match status" value="2"/>
</dbReference>
<dbReference type="PROSITE" id="PS50893">
    <property type="entry name" value="ABC_TRANSPORTER_2"/>
    <property type="match status" value="2"/>
</dbReference>